<gene>
    <name evidence="1" type="ORF">COY33_02025</name>
</gene>
<evidence type="ECO:0000313" key="2">
    <source>
        <dbReference type="Proteomes" id="UP000229915"/>
    </source>
</evidence>
<protein>
    <submittedName>
        <fullName evidence="1">Uncharacterized protein</fullName>
    </submittedName>
</protein>
<name>A0A2M7TCU8_UNCKA</name>
<organism evidence="1 2">
    <name type="scientific">candidate division WWE3 bacterium CG_4_10_14_0_2_um_filter_42_7</name>
    <dbReference type="NCBI Taxonomy" id="1975073"/>
    <lineage>
        <taxon>Bacteria</taxon>
        <taxon>Katanobacteria</taxon>
    </lineage>
</organism>
<accession>A0A2M7TCU8</accession>
<proteinExistence type="predicted"/>
<evidence type="ECO:0000313" key="1">
    <source>
        <dbReference type="EMBL" id="PIZ43181.1"/>
    </source>
</evidence>
<dbReference type="Proteomes" id="UP000229915">
    <property type="component" value="Unassembled WGS sequence"/>
</dbReference>
<dbReference type="AlphaFoldDB" id="A0A2M7TCU8"/>
<reference evidence="2" key="1">
    <citation type="submission" date="2017-09" db="EMBL/GenBank/DDBJ databases">
        <title>Depth-based differentiation of microbial function through sediment-hosted aquifers and enrichment of novel symbionts in the deep terrestrial subsurface.</title>
        <authorList>
            <person name="Probst A.J."/>
            <person name="Ladd B."/>
            <person name="Jarett J.K."/>
            <person name="Geller-Mcgrath D.E."/>
            <person name="Sieber C.M.K."/>
            <person name="Emerson J.B."/>
            <person name="Anantharaman K."/>
            <person name="Thomas B.C."/>
            <person name="Malmstrom R."/>
            <person name="Stieglmeier M."/>
            <person name="Klingl A."/>
            <person name="Woyke T."/>
            <person name="Ryan C.M."/>
            <person name="Banfield J.F."/>
        </authorList>
    </citation>
    <scope>NUCLEOTIDE SEQUENCE [LARGE SCALE GENOMIC DNA]</scope>
</reference>
<dbReference type="EMBL" id="PFNK01000054">
    <property type="protein sequence ID" value="PIZ43181.1"/>
    <property type="molecule type" value="Genomic_DNA"/>
</dbReference>
<feature type="non-terminal residue" evidence="1">
    <location>
        <position position="1"/>
    </location>
</feature>
<sequence length="198" mass="22967">DLWNGSKGVVAVVNPNLSDYGGNEPEESFVNKLIAVARDKNAYVMLDVQPGTKEPEAFFRRFFDLYPDENVWFDWDLEHTVGAVDAKQINAVASEYFRQRQEKNYRSPGVFAFYIYDFSHIPNAGELVRDYEGGQVIPIFDGFGKRDAKISKTNTFRQIFPESYGIMEFYSKWGYKYDNFSGEEYFRAFPDALLFARQ</sequence>
<comment type="caution">
    <text evidence="1">The sequence shown here is derived from an EMBL/GenBank/DDBJ whole genome shotgun (WGS) entry which is preliminary data.</text>
</comment>